<feature type="compositionally biased region" description="Basic and acidic residues" evidence="1">
    <location>
        <begin position="1"/>
        <end position="26"/>
    </location>
</feature>
<evidence type="ECO:0000313" key="3">
    <source>
        <dbReference type="Proteomes" id="UP000594262"/>
    </source>
</evidence>
<feature type="compositionally biased region" description="Polar residues" evidence="1">
    <location>
        <begin position="146"/>
        <end position="160"/>
    </location>
</feature>
<feature type="region of interest" description="Disordered" evidence="1">
    <location>
        <begin position="325"/>
        <end position="347"/>
    </location>
</feature>
<feature type="compositionally biased region" description="Polar residues" evidence="1">
    <location>
        <begin position="107"/>
        <end position="116"/>
    </location>
</feature>
<dbReference type="AlphaFoldDB" id="A0A7M5VBS9"/>
<feature type="region of interest" description="Disordered" evidence="1">
    <location>
        <begin position="1"/>
        <end position="166"/>
    </location>
</feature>
<feature type="compositionally biased region" description="Basic and acidic residues" evidence="1">
    <location>
        <begin position="392"/>
        <end position="403"/>
    </location>
</feature>
<dbReference type="Proteomes" id="UP000594262">
    <property type="component" value="Unplaced"/>
</dbReference>
<accession>A0A7M5VBS9</accession>
<feature type="compositionally biased region" description="Polar residues" evidence="1">
    <location>
        <begin position="78"/>
        <end position="88"/>
    </location>
</feature>
<proteinExistence type="predicted"/>
<organism evidence="2 3">
    <name type="scientific">Clytia hemisphaerica</name>
    <dbReference type="NCBI Taxonomy" id="252671"/>
    <lineage>
        <taxon>Eukaryota</taxon>
        <taxon>Metazoa</taxon>
        <taxon>Cnidaria</taxon>
        <taxon>Hydrozoa</taxon>
        <taxon>Hydroidolina</taxon>
        <taxon>Leptothecata</taxon>
        <taxon>Obeliida</taxon>
        <taxon>Clytiidae</taxon>
        <taxon>Clytia</taxon>
    </lineage>
</organism>
<protein>
    <submittedName>
        <fullName evidence="2">Uncharacterized protein</fullName>
    </submittedName>
</protein>
<evidence type="ECO:0000313" key="2">
    <source>
        <dbReference type="EnsemblMetazoa" id="CLYHEMP007970.1"/>
    </source>
</evidence>
<evidence type="ECO:0000256" key="1">
    <source>
        <dbReference type="SAM" id="MobiDB-lite"/>
    </source>
</evidence>
<feature type="region of interest" description="Disordered" evidence="1">
    <location>
        <begin position="381"/>
        <end position="403"/>
    </location>
</feature>
<name>A0A7M5VBS9_9CNID</name>
<sequence length="403" mass="46170">MGNDHSSYKVRPEKQSKHKECGKGIDTDSQVCGQKIDTDRHSPKKKMSTGSSESGSPVKMLRRKLSLPSMPTRRKTSTGDSKPFSRNRTLSDNDKEENNNEIPPTKNGVNEKSGSPSIDHAKQRRSQFKGIRYQSVRGTSFEPKLNASNKSMASSHTSVGSFGRKSTKSALEEELEKLKISKKGKRIATIKAMEYELWDPFEIGDRKSITFALHPDFDVDDSPTEATCHSLMLNFLHVPDDKLEERMQLFDFEIKFTEAKFSYDKDAPNSSKLLRGHTFLGMSRNVKVTDELALIEGNFYNPEYGKMDFFQFELVLRPVKLREKADDLDKSDTENNNLSEKQKESRQKMNINGTNWGTFFMKVRGSYKSKEYLFDIYERKAKKDTSTQSKQQENEKLRTITED</sequence>
<dbReference type="EnsemblMetazoa" id="CLYHEMT007970.1">
    <property type="protein sequence ID" value="CLYHEMP007970.1"/>
    <property type="gene ID" value="CLYHEMG007970"/>
</dbReference>
<feature type="compositionally biased region" description="Basic and acidic residues" evidence="1">
    <location>
        <begin position="89"/>
        <end position="98"/>
    </location>
</feature>
<keyword evidence="3" id="KW-1185">Reference proteome</keyword>
<reference evidence="2" key="1">
    <citation type="submission" date="2021-01" db="UniProtKB">
        <authorList>
            <consortium name="EnsemblMetazoa"/>
        </authorList>
    </citation>
    <scope>IDENTIFICATION</scope>
</reference>